<dbReference type="SUPFAM" id="SSF143120">
    <property type="entry name" value="YefM-like"/>
    <property type="match status" value="1"/>
</dbReference>
<accession>A0A1W1E3E7</accession>
<evidence type="ECO:0008006" key="3">
    <source>
        <dbReference type="Google" id="ProtNLM"/>
    </source>
</evidence>
<dbReference type="AlphaFoldDB" id="A0A1W1E3E7"/>
<evidence type="ECO:0000313" key="2">
    <source>
        <dbReference type="EMBL" id="SFV88484.1"/>
    </source>
</evidence>
<comment type="similarity">
    <text evidence="1">Belongs to the phD/YefM antitoxin family.</text>
</comment>
<proteinExistence type="inferred from homology"/>
<gene>
    <name evidence="2" type="ORF">MNB_SUP05-SYMBIONT-7-205</name>
</gene>
<protein>
    <recommendedName>
        <fullName evidence="3">Antitoxin</fullName>
    </recommendedName>
</protein>
<sequence length="98" mass="10938">MISYAQNELASATQVAKQFGEYITKVKEGAVDKIGILKNNKLNAVILSVDRYEELSEAMEILEDIQTYETIKDRLNTPEEAYLDGPTVLSKLGLSLDK</sequence>
<dbReference type="EMBL" id="FPIA01000054">
    <property type="protein sequence ID" value="SFV88484.1"/>
    <property type="molecule type" value="Genomic_DNA"/>
</dbReference>
<organism evidence="2">
    <name type="scientific">hydrothermal vent metagenome</name>
    <dbReference type="NCBI Taxonomy" id="652676"/>
    <lineage>
        <taxon>unclassified sequences</taxon>
        <taxon>metagenomes</taxon>
        <taxon>ecological metagenomes</taxon>
    </lineage>
</organism>
<dbReference type="InterPro" id="IPR036165">
    <property type="entry name" value="YefM-like_sf"/>
</dbReference>
<reference evidence="2" key="1">
    <citation type="submission" date="2016-10" db="EMBL/GenBank/DDBJ databases">
        <authorList>
            <person name="de Groot N.N."/>
        </authorList>
    </citation>
    <scope>NUCLEOTIDE SEQUENCE</scope>
</reference>
<name>A0A1W1E3E7_9ZZZZ</name>
<evidence type="ECO:0000256" key="1">
    <source>
        <dbReference type="ARBA" id="ARBA00009981"/>
    </source>
</evidence>
<dbReference type="Gene3D" id="3.40.1620.10">
    <property type="entry name" value="YefM-like domain"/>
    <property type="match status" value="1"/>
</dbReference>